<evidence type="ECO:0000313" key="2">
    <source>
        <dbReference type="Proteomes" id="UP000660680"/>
    </source>
</evidence>
<dbReference type="SUPFAM" id="SSF102198">
    <property type="entry name" value="Putative cyclase"/>
    <property type="match status" value="1"/>
</dbReference>
<gene>
    <name evidence="1" type="ORF">GCM10010171_47530</name>
</gene>
<dbReference type="RefSeq" id="WP_189212779.1">
    <property type="nucleotide sequence ID" value="NZ_BMRB01000004.1"/>
</dbReference>
<dbReference type="GO" id="GO:0019441">
    <property type="term" value="P:L-tryptophan catabolic process to kynurenine"/>
    <property type="evidence" value="ECO:0007669"/>
    <property type="project" value="InterPro"/>
</dbReference>
<accession>A0A918LGS9</accession>
<evidence type="ECO:0008006" key="3">
    <source>
        <dbReference type="Google" id="ProtNLM"/>
    </source>
</evidence>
<dbReference type="InterPro" id="IPR037175">
    <property type="entry name" value="KFase_sf"/>
</dbReference>
<sequence>MSALASEPSTRCALVDLSHDVWQDMLIHHWMPKPVIHDYISREQSAKFLEGGVSFQQVHVTIAGSTGTILQVPFQFHADGPDLATMPLEKLVDVPVVVIDAVGMPEIGPEVFDGQDDLAGKAVLFRTGQDRLWQTEEYYENTCYLAGATIKHLAKAGPALIGVDSKNTDCGTDQGKPAQHELLGAGMGVLTSLTRLDQLPKRGALLTVLPPRVVGMSSFPVRVVAVVPEGADTEGAGR</sequence>
<proteinExistence type="predicted"/>
<reference evidence="1" key="2">
    <citation type="submission" date="2020-09" db="EMBL/GenBank/DDBJ databases">
        <authorList>
            <person name="Sun Q."/>
            <person name="Ohkuma M."/>
        </authorList>
    </citation>
    <scope>NUCLEOTIDE SEQUENCE</scope>
    <source>
        <strain evidence="1">JCM 3276</strain>
    </source>
</reference>
<protein>
    <recommendedName>
        <fullName evidence="3">Cyclase</fullName>
    </recommendedName>
</protein>
<evidence type="ECO:0000313" key="1">
    <source>
        <dbReference type="EMBL" id="GGS46820.1"/>
    </source>
</evidence>
<dbReference type="GO" id="GO:0004061">
    <property type="term" value="F:arylformamidase activity"/>
    <property type="evidence" value="ECO:0007669"/>
    <property type="project" value="InterPro"/>
</dbReference>
<dbReference type="Pfam" id="PF04199">
    <property type="entry name" value="Cyclase"/>
    <property type="match status" value="1"/>
</dbReference>
<organism evidence="1 2">
    <name type="scientific">Actinokineospora fastidiosa</name>
    <dbReference type="NCBI Taxonomy" id="1816"/>
    <lineage>
        <taxon>Bacteria</taxon>
        <taxon>Bacillati</taxon>
        <taxon>Actinomycetota</taxon>
        <taxon>Actinomycetes</taxon>
        <taxon>Pseudonocardiales</taxon>
        <taxon>Pseudonocardiaceae</taxon>
        <taxon>Actinokineospora</taxon>
    </lineage>
</organism>
<dbReference type="AlphaFoldDB" id="A0A918LGS9"/>
<name>A0A918LGS9_9PSEU</name>
<dbReference type="PANTHER" id="PTHR31118:SF32">
    <property type="entry name" value="KYNURENINE FORMAMIDASE"/>
    <property type="match status" value="1"/>
</dbReference>
<comment type="caution">
    <text evidence="1">The sequence shown here is derived from an EMBL/GenBank/DDBJ whole genome shotgun (WGS) entry which is preliminary data.</text>
</comment>
<reference evidence="1" key="1">
    <citation type="journal article" date="2014" name="Int. J. Syst. Evol. Microbiol.">
        <title>Complete genome sequence of Corynebacterium casei LMG S-19264T (=DSM 44701T), isolated from a smear-ripened cheese.</title>
        <authorList>
            <consortium name="US DOE Joint Genome Institute (JGI-PGF)"/>
            <person name="Walter F."/>
            <person name="Albersmeier A."/>
            <person name="Kalinowski J."/>
            <person name="Ruckert C."/>
        </authorList>
    </citation>
    <scope>NUCLEOTIDE SEQUENCE</scope>
    <source>
        <strain evidence="1">JCM 3276</strain>
    </source>
</reference>
<keyword evidence="2" id="KW-1185">Reference proteome</keyword>
<dbReference type="EMBL" id="BMRB01000004">
    <property type="protein sequence ID" value="GGS46820.1"/>
    <property type="molecule type" value="Genomic_DNA"/>
</dbReference>
<dbReference type="InterPro" id="IPR007325">
    <property type="entry name" value="KFase/CYL"/>
</dbReference>
<dbReference type="Gene3D" id="3.50.30.50">
    <property type="entry name" value="Putative cyclase"/>
    <property type="match status" value="1"/>
</dbReference>
<dbReference type="PANTHER" id="PTHR31118">
    <property type="entry name" value="CYCLASE-LIKE PROTEIN 2"/>
    <property type="match status" value="1"/>
</dbReference>
<dbReference type="Proteomes" id="UP000660680">
    <property type="component" value="Unassembled WGS sequence"/>
</dbReference>